<feature type="non-terminal residue" evidence="3">
    <location>
        <position position="161"/>
    </location>
</feature>
<dbReference type="EMBL" id="CAJNNW010010904">
    <property type="protein sequence ID" value="CAE8652569.1"/>
    <property type="molecule type" value="Genomic_DNA"/>
</dbReference>
<evidence type="ECO:0008006" key="5">
    <source>
        <dbReference type="Google" id="ProtNLM"/>
    </source>
</evidence>
<sequence length="161" mass="17017">VVCLFVVRGVVVVVVAERQGGGASGGPSSSEVPRMSAQLPEISASRSQDAKILKSKSSNSKFSASSQARFGYIGNLSLQGAEEDGADALRNVAALDGPSFLPNVMTLQRASTPWQYNTPSRMLEAPWSDNKPSDEPAERGMGNSTSRKALDSQAQPMPANY</sequence>
<feature type="region of interest" description="Disordered" evidence="1">
    <location>
        <begin position="120"/>
        <end position="161"/>
    </location>
</feature>
<accession>A0A813INF9</accession>
<feature type="compositionally biased region" description="Polar residues" evidence="1">
    <location>
        <begin position="142"/>
        <end position="155"/>
    </location>
</feature>
<organism evidence="3 4">
    <name type="scientific">Polarella glacialis</name>
    <name type="common">Dinoflagellate</name>
    <dbReference type="NCBI Taxonomy" id="89957"/>
    <lineage>
        <taxon>Eukaryota</taxon>
        <taxon>Sar</taxon>
        <taxon>Alveolata</taxon>
        <taxon>Dinophyceae</taxon>
        <taxon>Suessiales</taxon>
        <taxon>Suessiaceae</taxon>
        <taxon>Polarella</taxon>
    </lineage>
</organism>
<dbReference type="AlphaFoldDB" id="A0A813INF9"/>
<evidence type="ECO:0000313" key="3">
    <source>
        <dbReference type="EMBL" id="CAE8652569.1"/>
    </source>
</evidence>
<reference evidence="3" key="1">
    <citation type="submission" date="2021-02" db="EMBL/GenBank/DDBJ databases">
        <authorList>
            <person name="Dougan E. K."/>
            <person name="Rhodes N."/>
            <person name="Thang M."/>
            <person name="Chan C."/>
        </authorList>
    </citation>
    <scope>NUCLEOTIDE SEQUENCE</scope>
</reference>
<proteinExistence type="predicted"/>
<evidence type="ECO:0000313" key="4">
    <source>
        <dbReference type="Proteomes" id="UP000626109"/>
    </source>
</evidence>
<keyword evidence="2" id="KW-0732">Signal</keyword>
<feature type="chain" id="PRO_5032639450" description="Phospholipase B-like" evidence="2">
    <location>
        <begin position="17"/>
        <end position="161"/>
    </location>
</feature>
<gene>
    <name evidence="3" type="ORF">PGLA2088_LOCUS9792</name>
</gene>
<evidence type="ECO:0000256" key="1">
    <source>
        <dbReference type="SAM" id="MobiDB-lite"/>
    </source>
</evidence>
<evidence type="ECO:0000256" key="2">
    <source>
        <dbReference type="SAM" id="SignalP"/>
    </source>
</evidence>
<comment type="caution">
    <text evidence="3">The sequence shown here is derived from an EMBL/GenBank/DDBJ whole genome shotgun (WGS) entry which is preliminary data.</text>
</comment>
<dbReference type="Proteomes" id="UP000626109">
    <property type="component" value="Unassembled WGS sequence"/>
</dbReference>
<feature type="signal peptide" evidence="2">
    <location>
        <begin position="1"/>
        <end position="16"/>
    </location>
</feature>
<feature type="non-terminal residue" evidence="3">
    <location>
        <position position="1"/>
    </location>
</feature>
<protein>
    <recommendedName>
        <fullName evidence="5">Phospholipase B-like</fullName>
    </recommendedName>
</protein>
<name>A0A813INF9_POLGL</name>
<feature type="region of interest" description="Disordered" evidence="1">
    <location>
        <begin position="20"/>
        <end position="63"/>
    </location>
</feature>